<accession>A0A2T4I416</accession>
<dbReference type="RefSeq" id="WP_107394561.1">
    <property type="nucleotide sequence ID" value="NZ_PHHF01000035.1"/>
</dbReference>
<dbReference type="Proteomes" id="UP000241206">
    <property type="component" value="Unassembled WGS sequence"/>
</dbReference>
<feature type="signal peptide" evidence="1">
    <location>
        <begin position="1"/>
        <end position="26"/>
    </location>
</feature>
<evidence type="ECO:0000256" key="1">
    <source>
        <dbReference type="SAM" id="SignalP"/>
    </source>
</evidence>
<keyword evidence="1" id="KW-0732">Signal</keyword>
<feature type="chain" id="PRO_5015486456" description="DUF2946 domain-containing protein" evidence="1">
    <location>
        <begin position="27"/>
        <end position="119"/>
    </location>
</feature>
<organism evidence="2 3">
    <name type="scientific">Edaphosphingomonas fennica</name>
    <dbReference type="NCBI Taxonomy" id="114404"/>
    <lineage>
        <taxon>Bacteria</taxon>
        <taxon>Pseudomonadati</taxon>
        <taxon>Pseudomonadota</taxon>
        <taxon>Alphaproteobacteria</taxon>
        <taxon>Sphingomonadales</taxon>
        <taxon>Rhizorhabdaceae</taxon>
        <taxon>Edaphosphingomonas</taxon>
    </lineage>
</organism>
<dbReference type="EMBL" id="PHHF01000035">
    <property type="protein sequence ID" value="PTD24152.1"/>
    <property type="molecule type" value="Genomic_DNA"/>
</dbReference>
<protein>
    <recommendedName>
        <fullName evidence="4">DUF2946 domain-containing protein</fullName>
    </recommendedName>
</protein>
<evidence type="ECO:0008006" key="4">
    <source>
        <dbReference type="Google" id="ProtNLM"/>
    </source>
</evidence>
<proteinExistence type="predicted"/>
<evidence type="ECO:0000313" key="2">
    <source>
        <dbReference type="EMBL" id="PTD24152.1"/>
    </source>
</evidence>
<dbReference type="AlphaFoldDB" id="A0A2T4I416"/>
<sequence length="119" mass="12340">MKRALPLLLLLGALFGLLGEQTVATAAPVSVAAAAPAAAMSADCMEMMGQHPAKQEKKPCNGLTLDCIFAMGCALPLLKDPAKLVGSTPMVSKQDYWSISSALLGHDLTPEPEPPIILG</sequence>
<reference evidence="2 3" key="1">
    <citation type="submission" date="2017-11" db="EMBL/GenBank/DDBJ databases">
        <title>Sphingomonas oleivorans sp. nov., isolated from oil-contaminated soil.</title>
        <authorList>
            <person name="Wang L."/>
            <person name="Chen L."/>
        </authorList>
    </citation>
    <scope>NUCLEOTIDE SEQUENCE [LARGE SCALE GENOMIC DNA]</scope>
    <source>
        <strain evidence="2 3">K101</strain>
    </source>
</reference>
<keyword evidence="3" id="KW-1185">Reference proteome</keyword>
<gene>
    <name evidence="2" type="ORF">CV103_07865</name>
</gene>
<evidence type="ECO:0000313" key="3">
    <source>
        <dbReference type="Proteomes" id="UP000241206"/>
    </source>
</evidence>
<comment type="caution">
    <text evidence="2">The sequence shown here is derived from an EMBL/GenBank/DDBJ whole genome shotgun (WGS) entry which is preliminary data.</text>
</comment>
<name>A0A2T4I416_9SPHN</name>